<evidence type="ECO:0000259" key="1">
    <source>
        <dbReference type="Pfam" id="PF04717"/>
    </source>
</evidence>
<feature type="domain" description="Gp5/Type VI secretion system Vgr protein OB-fold" evidence="1">
    <location>
        <begin position="368"/>
        <end position="441"/>
    </location>
</feature>
<dbReference type="Gene3D" id="2.40.50.230">
    <property type="entry name" value="Gp5 N-terminal domain"/>
    <property type="match status" value="1"/>
</dbReference>
<dbReference type="InterPro" id="IPR006531">
    <property type="entry name" value="Gp5/Vgr_OB"/>
</dbReference>
<keyword evidence="3" id="KW-1185">Reference proteome</keyword>
<evidence type="ECO:0000313" key="2">
    <source>
        <dbReference type="EMBL" id="SFP16928.1"/>
    </source>
</evidence>
<dbReference type="EMBL" id="FOXH01000001">
    <property type="protein sequence ID" value="SFP16928.1"/>
    <property type="molecule type" value="Genomic_DNA"/>
</dbReference>
<dbReference type="RefSeq" id="WP_092011847.1">
    <property type="nucleotide sequence ID" value="NZ_FOXH01000001.1"/>
</dbReference>
<dbReference type="SUPFAM" id="SSF69279">
    <property type="entry name" value="Phage tail proteins"/>
    <property type="match status" value="1"/>
</dbReference>
<gene>
    <name evidence="2" type="ORF">SAMN04515674_101608</name>
</gene>
<dbReference type="STRING" id="1079859.SAMN04515674_101608"/>
<dbReference type="NCBIfam" id="TIGR01646">
    <property type="entry name" value="vgr_GE"/>
    <property type="match status" value="1"/>
</dbReference>
<dbReference type="SUPFAM" id="SSF69255">
    <property type="entry name" value="gp5 N-terminal domain-like"/>
    <property type="match status" value="1"/>
</dbReference>
<dbReference type="OrthoDB" id="1907165at2"/>
<dbReference type="Gene3D" id="3.55.50.10">
    <property type="entry name" value="Baseplate protein-like domains"/>
    <property type="match status" value="1"/>
</dbReference>
<dbReference type="InterPro" id="IPR037026">
    <property type="entry name" value="Vgr_OB-fold_dom_sf"/>
</dbReference>
<organism evidence="2 3">
    <name type="scientific">Pseudarcicella hirudinis</name>
    <dbReference type="NCBI Taxonomy" id="1079859"/>
    <lineage>
        <taxon>Bacteria</taxon>
        <taxon>Pseudomonadati</taxon>
        <taxon>Bacteroidota</taxon>
        <taxon>Cytophagia</taxon>
        <taxon>Cytophagales</taxon>
        <taxon>Flectobacillaceae</taxon>
        <taxon>Pseudarcicella</taxon>
    </lineage>
</organism>
<dbReference type="Pfam" id="PF05954">
    <property type="entry name" value="Phage_GPD"/>
    <property type="match status" value="1"/>
</dbReference>
<dbReference type="Pfam" id="PF04717">
    <property type="entry name" value="Phage_base_V"/>
    <property type="match status" value="1"/>
</dbReference>
<evidence type="ECO:0000313" key="3">
    <source>
        <dbReference type="Proteomes" id="UP000199306"/>
    </source>
</evidence>
<dbReference type="InterPro" id="IPR006533">
    <property type="entry name" value="T6SS_Vgr_RhsGE"/>
</dbReference>
<reference evidence="2 3" key="1">
    <citation type="submission" date="2016-10" db="EMBL/GenBank/DDBJ databases">
        <authorList>
            <person name="de Groot N.N."/>
        </authorList>
    </citation>
    <scope>NUCLEOTIDE SEQUENCE [LARGE SCALE GENOMIC DNA]</scope>
    <source>
        <strain evidence="3">E92,LMG 26720,CCM 7988</strain>
    </source>
</reference>
<name>A0A1I5N537_9BACT</name>
<sequence length="572" mass="62886">MSERTVQTTATPDVSTFQILSEGQEVPRSYHVVSINISGEINKIPKATIIFLDGEAAKQTFAISDTDSLIPGKNIEIKAGYQGKDDSVFKGVIIKHGIKVKRNSTFLVIECRDKAVGMTIQKKNRYFSEMKDSELMEDLIGAHGLEKQVETTGTKHESLVQYETTDWDFLLSRAKENGLFTLIENGKISVKKPDFSDDSTVKLVFGSSVLELDAEIDARLQPSAYKASSWDFSEQSLKEVEAAEPGFSLNGNLTAKNLSEVINKPAYFQSSTRIPEPALQAMADAELLKKRLAKIMGRAKCQGSPQLRPGKIVEIGGIGNRFKGKAFISGVRHQIANGNWETDIQLGFPEEIFQNNDNKSVSINGLHVGIVTQLQEDPSGEHRIKVRLPIISTSEEGIWARVASLDAGKNRGMFFRPEIDDEVVVGFLNNDPNHSIVLGMCHSSAKPAPIEAKDENHEKGYVSRSEMKILFDDDKKILTIRTPSNNQVIFSEEEKGIFFEDQNGNKLKMTEDGIFLESPKNIELKATKDLKTDSMKADIKTSAGFKADGGGGCELSAGGGNTMVKGGMVMIN</sequence>
<protein>
    <submittedName>
        <fullName evidence="2">Rhs element Vgr protein</fullName>
    </submittedName>
</protein>
<accession>A0A1I5N537</accession>
<proteinExistence type="predicted"/>
<dbReference type="Proteomes" id="UP000199306">
    <property type="component" value="Unassembled WGS sequence"/>
</dbReference>
<dbReference type="AlphaFoldDB" id="A0A1I5N537"/>